<gene>
    <name evidence="2" type="ORF">M422DRAFT_257351</name>
</gene>
<evidence type="ECO:0000313" key="2">
    <source>
        <dbReference type="EMBL" id="KIJ39758.1"/>
    </source>
</evidence>
<feature type="region of interest" description="Disordered" evidence="1">
    <location>
        <begin position="84"/>
        <end position="126"/>
    </location>
</feature>
<dbReference type="Proteomes" id="UP000054279">
    <property type="component" value="Unassembled WGS sequence"/>
</dbReference>
<sequence>MPRTSTRLALKSAVSGKDFSHATREEVEMAIRKVRDDEFRRRTEQARHQKRKLPEEGEVKDFCNEVIEAALHRLRELDTVVHPPASINEDSSAPPSPLPTITVSPSRTRRQQNEDVVMGDGQDGQDGDMGMDVGAMDVCEQGFHVYQLDPPMSSALLLSSMPRNEKPVVAESQRDDSSEARPVDVIHDESSLNTGEIPYISSTSGSEHSFSYEPPSTLSKLSTNDVKVSITGPSTPNNEGTTDTKSLKAGKKSDQARPGPLSQEKLQYLRDKAVEIDKWIEDIARSWGVSTVTITTNMGLDNPQRRGYNFWNIFQSIYWHRILEEHAKQHGDDPNAEKMDQETVQAECHAEYAKVRLDDPDLTDEEMEERKKLREAIKKEYEVLQEEDELKYKEGLTSSLMKKARKEFTMRSKWYAARGVVIGGFAVSIDPYDPTSRTLNFVFVGNEAGRRYFEEEEVNVSALLYEFENYCSIGEIQARKKQGVSVREGLRAALNSKSNDKRKSAISEMLRTMWKEATGTKVTKIPWDEWWRGMVENERRTVGWPVGVPWPSGPKPYSAIDRGKDGRALANAFTAEEGKETRIESWTPEESALAKSLPESMRADNANWLKIPLVVDDAGRPLLTIGEIEDQCKTRSGRNVKPLVKAESPAGYEVVESQQPSNPPVDTNTKTAKQRKAGKGAPAPAPDAKPKSGWTGYGLKRLRHEKEEVVDGRKRPKSRKFIDTSDTEMDGIGNSSANNHSMKANDIPEIKPSISQSNDIPRAPGPRPKPRQVFPKGAASQDPSMHPTSIHKEEISGGDMFGGGAKEVVTALAPEVSMKTRFAGQPAMRNAIVPAPIAGPSQSQPRQATGRGFSRPPSVMGPRPLPRPPRPLPLPTPSFTNLLPAPAVDIPPYVAHAYTPLAAPSLNPLPAPRLDFDTYGDLHSGYEETGHTADTRYNGYDWNL</sequence>
<feature type="region of interest" description="Disordered" evidence="1">
    <location>
        <begin position="835"/>
        <end position="874"/>
    </location>
</feature>
<feature type="region of interest" description="Disordered" evidence="1">
    <location>
        <begin position="165"/>
        <end position="263"/>
    </location>
</feature>
<feature type="region of interest" description="Disordered" evidence="1">
    <location>
        <begin position="37"/>
        <end position="59"/>
    </location>
</feature>
<organism evidence="2 3">
    <name type="scientific">Sphaerobolus stellatus (strain SS14)</name>
    <dbReference type="NCBI Taxonomy" id="990650"/>
    <lineage>
        <taxon>Eukaryota</taxon>
        <taxon>Fungi</taxon>
        <taxon>Dikarya</taxon>
        <taxon>Basidiomycota</taxon>
        <taxon>Agaricomycotina</taxon>
        <taxon>Agaricomycetes</taxon>
        <taxon>Phallomycetidae</taxon>
        <taxon>Geastrales</taxon>
        <taxon>Sphaerobolaceae</taxon>
        <taxon>Sphaerobolus</taxon>
    </lineage>
</organism>
<name>A0A0C9U9K7_SPHS4</name>
<feature type="compositionally biased region" description="Polar residues" evidence="1">
    <location>
        <begin position="656"/>
        <end position="671"/>
    </location>
</feature>
<dbReference type="HOGENOM" id="CLU_300556_0_0_1"/>
<evidence type="ECO:0000256" key="1">
    <source>
        <dbReference type="SAM" id="MobiDB-lite"/>
    </source>
</evidence>
<keyword evidence="3" id="KW-1185">Reference proteome</keyword>
<feature type="region of interest" description="Disordered" evidence="1">
    <location>
        <begin position="650"/>
        <end position="801"/>
    </location>
</feature>
<dbReference type="AlphaFoldDB" id="A0A0C9U9K7"/>
<feature type="compositionally biased region" description="Basic and acidic residues" evidence="1">
    <location>
        <begin position="165"/>
        <end position="190"/>
    </location>
</feature>
<feature type="compositionally biased region" description="Basic and acidic residues" evidence="1">
    <location>
        <begin position="704"/>
        <end position="713"/>
    </location>
</feature>
<proteinExistence type="predicted"/>
<reference evidence="2 3" key="1">
    <citation type="submission" date="2014-06" db="EMBL/GenBank/DDBJ databases">
        <title>Evolutionary Origins and Diversification of the Mycorrhizal Mutualists.</title>
        <authorList>
            <consortium name="DOE Joint Genome Institute"/>
            <consortium name="Mycorrhizal Genomics Consortium"/>
            <person name="Kohler A."/>
            <person name="Kuo A."/>
            <person name="Nagy L.G."/>
            <person name="Floudas D."/>
            <person name="Copeland A."/>
            <person name="Barry K.W."/>
            <person name="Cichocki N."/>
            <person name="Veneault-Fourrey C."/>
            <person name="LaButti K."/>
            <person name="Lindquist E.A."/>
            <person name="Lipzen A."/>
            <person name="Lundell T."/>
            <person name="Morin E."/>
            <person name="Murat C."/>
            <person name="Riley R."/>
            <person name="Ohm R."/>
            <person name="Sun H."/>
            <person name="Tunlid A."/>
            <person name="Henrissat B."/>
            <person name="Grigoriev I.V."/>
            <person name="Hibbett D.S."/>
            <person name="Martin F."/>
        </authorList>
    </citation>
    <scope>NUCLEOTIDE SEQUENCE [LARGE SCALE GENOMIC DNA]</scope>
    <source>
        <strain evidence="2 3">SS14</strain>
    </source>
</reference>
<feature type="compositionally biased region" description="Polar residues" evidence="1">
    <location>
        <begin position="200"/>
        <end position="244"/>
    </location>
</feature>
<feature type="compositionally biased region" description="Pro residues" evidence="1">
    <location>
        <begin position="863"/>
        <end position="874"/>
    </location>
</feature>
<feature type="region of interest" description="Disordered" evidence="1">
    <location>
        <begin position="1"/>
        <end position="20"/>
    </location>
</feature>
<feature type="compositionally biased region" description="Polar residues" evidence="1">
    <location>
        <begin position="733"/>
        <end position="742"/>
    </location>
</feature>
<evidence type="ECO:0000313" key="3">
    <source>
        <dbReference type="Proteomes" id="UP000054279"/>
    </source>
</evidence>
<feature type="compositionally biased region" description="Polar residues" evidence="1">
    <location>
        <begin position="88"/>
        <end position="106"/>
    </location>
</feature>
<protein>
    <submittedName>
        <fullName evidence="2">Uncharacterized protein</fullName>
    </submittedName>
</protein>
<accession>A0A0C9U9K7</accession>
<dbReference type="EMBL" id="KN837149">
    <property type="protein sequence ID" value="KIJ39758.1"/>
    <property type="molecule type" value="Genomic_DNA"/>
</dbReference>